<dbReference type="EMBL" id="JAMYWD010000003">
    <property type="protein sequence ID" value="KAJ4975668.1"/>
    <property type="molecule type" value="Genomic_DNA"/>
</dbReference>
<evidence type="ECO:0000313" key="1">
    <source>
        <dbReference type="EMBL" id="KAJ4975668.1"/>
    </source>
</evidence>
<comment type="caution">
    <text evidence="1">The sequence shown here is derived from an EMBL/GenBank/DDBJ whole genome shotgun (WGS) entry which is preliminary data.</text>
</comment>
<reference evidence="1" key="1">
    <citation type="journal article" date="2023" name="Plant J.">
        <title>The genome of the king protea, Protea cynaroides.</title>
        <authorList>
            <person name="Chang J."/>
            <person name="Duong T.A."/>
            <person name="Schoeman C."/>
            <person name="Ma X."/>
            <person name="Roodt D."/>
            <person name="Barker N."/>
            <person name="Li Z."/>
            <person name="Van de Peer Y."/>
            <person name="Mizrachi E."/>
        </authorList>
    </citation>
    <scope>NUCLEOTIDE SEQUENCE</scope>
    <source>
        <tissue evidence="1">Young leaves</tissue>
    </source>
</reference>
<evidence type="ECO:0000313" key="2">
    <source>
        <dbReference type="Proteomes" id="UP001141806"/>
    </source>
</evidence>
<dbReference type="Proteomes" id="UP001141806">
    <property type="component" value="Unassembled WGS sequence"/>
</dbReference>
<dbReference type="AlphaFoldDB" id="A0A9Q0KRW8"/>
<sequence>MAKKAWKIIPRPLLETVLNNHAHHHRVSQPLILHGPKGVGKTALILNRLLDDWNKGPHITGYVDFGSYIEDHHHLSPWTSWSSVPPPTLPSLSLQLERCLESMVQKGVRLGSIGSQQVFSTLNKWHGLNSALRRILQNHTHSSTKIDDKVSTSVLWSRALFAMSARSKTDEIDAILGLDEKGKALTLEETSYFREALLSLQLAKEVIQIHQSWRSNVVAHLNRTGGFSRSLSNSSTDWPYLLLEMLSAAAEMGYFQPKLVINNIDVLRNAVLADDSTVCASMYHDSFLWRLIALGVNERCLPVILLTSDSYYSYRAFMDFGFPDIFISRETFGWTSQEAKMHMVTDFFTESEWKLIAEVLGPNPRHLYELYALKQSSYERKVMEDSDSSTFEDILDAYLAYLQVAVVNPAMESALSSLQKFAVDAYNGRISKDRLRFGAPWRHPPHTDNPALCSEWAKIQLTDFIQSLVNTEFGVNYLADCSLEIQDDPSAVAMLEVGLLYAQRDPSFIRPISRGIQRCLVRWLVQERMNMSFQQSLKYLWQRISEVSLAKAYSFYTDGMSLVLQDVCVQQALVESARKDSRAILLWCSKDWCYFVMYIERSETLPYILAD</sequence>
<evidence type="ECO:0008006" key="3">
    <source>
        <dbReference type="Google" id="ProtNLM"/>
    </source>
</evidence>
<keyword evidence="2" id="KW-1185">Reference proteome</keyword>
<protein>
    <recommendedName>
        <fullName evidence="3">Embryo defective 1381</fullName>
    </recommendedName>
</protein>
<dbReference type="OrthoDB" id="1911782at2759"/>
<organism evidence="1 2">
    <name type="scientific">Protea cynaroides</name>
    <dbReference type="NCBI Taxonomy" id="273540"/>
    <lineage>
        <taxon>Eukaryota</taxon>
        <taxon>Viridiplantae</taxon>
        <taxon>Streptophyta</taxon>
        <taxon>Embryophyta</taxon>
        <taxon>Tracheophyta</taxon>
        <taxon>Spermatophyta</taxon>
        <taxon>Magnoliopsida</taxon>
        <taxon>Proteales</taxon>
        <taxon>Proteaceae</taxon>
        <taxon>Protea</taxon>
    </lineage>
</organism>
<dbReference type="PANTHER" id="PTHR36017:SF1">
    <property type="entry name" value="EMBRYO DEFECTIVE 1381"/>
    <property type="match status" value="1"/>
</dbReference>
<name>A0A9Q0KRW8_9MAGN</name>
<proteinExistence type="predicted"/>
<dbReference type="PANTHER" id="PTHR36017">
    <property type="entry name" value="EMBRYO DEFECTIVE 1381"/>
    <property type="match status" value="1"/>
</dbReference>
<gene>
    <name evidence="1" type="ORF">NE237_000774</name>
</gene>
<accession>A0A9Q0KRW8</accession>